<evidence type="ECO:0000313" key="13">
    <source>
        <dbReference type="EMBL" id="EEV18748.1"/>
    </source>
</evidence>
<dbReference type="RefSeq" id="WP_005869368.1">
    <property type="nucleotide sequence ID" value="NZ_ACYG01000008.1"/>
</dbReference>
<dbReference type="PIRSF" id="PIRSF038941">
    <property type="entry name" value="NspC"/>
    <property type="match status" value="1"/>
</dbReference>
<keyword evidence="6" id="KW-0745">Spermidine biosynthesis</keyword>
<accession>C8PEF3</accession>
<dbReference type="SUPFAM" id="SSF51419">
    <property type="entry name" value="PLP-binding barrel"/>
    <property type="match status" value="1"/>
</dbReference>
<evidence type="ECO:0000259" key="12">
    <source>
        <dbReference type="Pfam" id="PF00278"/>
    </source>
</evidence>
<dbReference type="EMBL" id="ACYG01000008">
    <property type="protein sequence ID" value="EEV18748.1"/>
    <property type="molecule type" value="Genomic_DNA"/>
</dbReference>
<feature type="binding site" evidence="11">
    <location>
        <position position="245"/>
    </location>
    <ligand>
        <name>substrate</name>
    </ligand>
</feature>
<dbReference type="eggNOG" id="COG0019">
    <property type="taxonomic scope" value="Bacteria"/>
</dbReference>
<dbReference type="PANTHER" id="PTHR43727">
    <property type="entry name" value="DIAMINOPIMELATE DECARBOXYLASE"/>
    <property type="match status" value="1"/>
</dbReference>
<comment type="catalytic activity">
    <reaction evidence="9">
        <text>carboxyspermidine + H(+) = spermidine + CO2</text>
        <dbReference type="Rhea" id="RHEA:34095"/>
        <dbReference type="ChEBI" id="CHEBI:15378"/>
        <dbReference type="ChEBI" id="CHEBI:16526"/>
        <dbReference type="ChEBI" id="CHEBI:57834"/>
        <dbReference type="ChEBI" id="CHEBI:65072"/>
        <dbReference type="EC" id="4.1.1.96"/>
    </reaction>
</comment>
<keyword evidence="4" id="KW-0210">Decarboxylase</keyword>
<evidence type="ECO:0000256" key="3">
    <source>
        <dbReference type="ARBA" id="ARBA00013633"/>
    </source>
</evidence>
<evidence type="ECO:0000256" key="7">
    <source>
        <dbReference type="ARBA" id="ARBA00023239"/>
    </source>
</evidence>
<keyword evidence="7" id="KW-0456">Lyase</keyword>
<dbReference type="FunFam" id="3.20.20.10:FF:000012">
    <property type="entry name" value="Carboxynorspermidine/carboxyspermidine decarboxylase"/>
    <property type="match status" value="1"/>
</dbReference>
<gene>
    <name evidence="13" type="primary">nspC</name>
    <name evidence="13" type="ORF">CAMGR0001_1854</name>
</gene>
<name>C8PEF3_9BACT</name>
<evidence type="ECO:0000256" key="4">
    <source>
        <dbReference type="ARBA" id="ARBA00022793"/>
    </source>
</evidence>
<sequence length="384" mass="42851">MKIDEISTPAYVCEEQKLVKNLEILRGVGERSGAKILCALKGFAFSFAMPYVDRYLWGATCSGLHEAKFAAEFIKNGEIHTYSPAFKEDDLDEILKISNHVVFNSAAQWQKYRAKALAAGASCGLRLNPQTSFAPKDAYNPCGSFSRLGMSLEALQRAILQDGEFLRGISGLHFHALCEESAQSLERVLEVFEAKFGKYFRALKWLNFGGGHHITRAGYDVELLIDLIKKFREKYEVEIYLEPGEAVGWECGYLVASVLDIVENGAKIAILDASSEAHMPDTVLMPYRPTVRGESESGKFSYRFGGNTCLAGDVAGLESGQPEYKFDAPLNIGDRVIFEDQIHYTIVKNTTFNGIKLPDLVLADERGEVLMIKKFGYDEYARRN</sequence>
<dbReference type="InterPro" id="IPR029066">
    <property type="entry name" value="PLP-binding_barrel"/>
</dbReference>
<dbReference type="Gene3D" id="3.20.20.10">
    <property type="entry name" value="Alanine racemase"/>
    <property type="match status" value="1"/>
</dbReference>
<dbReference type="GO" id="GO:0009089">
    <property type="term" value="P:lysine biosynthetic process via diaminopimelate"/>
    <property type="evidence" value="ECO:0007669"/>
    <property type="project" value="TreeGrafter"/>
</dbReference>
<dbReference type="Proteomes" id="UP000005709">
    <property type="component" value="Unassembled WGS sequence"/>
</dbReference>
<feature type="binding site" evidence="11">
    <location>
        <position position="281"/>
    </location>
    <ligand>
        <name>substrate</name>
    </ligand>
</feature>
<evidence type="ECO:0000256" key="2">
    <source>
        <dbReference type="ARBA" id="ARBA00012259"/>
    </source>
</evidence>
<dbReference type="NCBIfam" id="TIGR01047">
    <property type="entry name" value="nspC"/>
    <property type="match status" value="1"/>
</dbReference>
<dbReference type="GO" id="GO:0008295">
    <property type="term" value="P:spermidine biosynthetic process"/>
    <property type="evidence" value="ECO:0007669"/>
    <property type="project" value="UniProtKB-KW"/>
</dbReference>
<keyword evidence="14" id="KW-1185">Reference proteome</keyword>
<dbReference type="EC" id="4.1.1.96" evidence="2"/>
<evidence type="ECO:0000256" key="8">
    <source>
        <dbReference type="ARBA" id="ARBA00025802"/>
    </source>
</evidence>
<dbReference type="GO" id="GO:0008836">
    <property type="term" value="F:diaminopimelate decarboxylase activity"/>
    <property type="evidence" value="ECO:0007669"/>
    <property type="project" value="TreeGrafter"/>
</dbReference>
<dbReference type="InterPro" id="IPR005730">
    <property type="entry name" value="Nsp_de-COase"/>
</dbReference>
<dbReference type="CDD" id="cd06829">
    <property type="entry name" value="PLPDE_III_CANSDC"/>
    <property type="match status" value="1"/>
</dbReference>
<organism evidence="13 14">
    <name type="scientific">Campylobacter gracilis RM3268</name>
    <dbReference type="NCBI Taxonomy" id="553220"/>
    <lineage>
        <taxon>Bacteria</taxon>
        <taxon>Pseudomonadati</taxon>
        <taxon>Campylobacterota</taxon>
        <taxon>Epsilonproteobacteria</taxon>
        <taxon>Campylobacterales</taxon>
        <taxon>Campylobacteraceae</taxon>
        <taxon>Campylobacter</taxon>
    </lineage>
</organism>
<feature type="domain" description="Orn/DAP/Arg decarboxylase 2 C-terminal" evidence="12">
    <location>
        <begin position="104"/>
        <end position="340"/>
    </location>
</feature>
<reference evidence="13 14" key="1">
    <citation type="submission" date="2009-07" db="EMBL/GenBank/DDBJ databases">
        <authorList>
            <person name="Madupu R."/>
            <person name="Sebastian Y."/>
            <person name="Durkin A.S."/>
            <person name="Torralba M."/>
            <person name="Methe B."/>
            <person name="Sutton G.G."/>
            <person name="Strausberg R.L."/>
            <person name="Nelson K.E."/>
        </authorList>
    </citation>
    <scope>NUCLEOTIDE SEQUENCE [LARGE SCALE GENOMIC DNA]</scope>
    <source>
        <strain evidence="13 14">RM3268</strain>
    </source>
</reference>
<dbReference type="AlphaFoldDB" id="C8PEF3"/>
<dbReference type="InterPro" id="IPR009006">
    <property type="entry name" value="Ala_racemase/Decarboxylase_C"/>
</dbReference>
<evidence type="ECO:0000256" key="5">
    <source>
        <dbReference type="ARBA" id="ARBA00022898"/>
    </source>
</evidence>
<proteinExistence type="inferred from homology"/>
<dbReference type="OrthoDB" id="9804410at2"/>
<evidence type="ECO:0000313" key="14">
    <source>
        <dbReference type="Proteomes" id="UP000005709"/>
    </source>
</evidence>
<comment type="catalytic activity">
    <reaction evidence="10">
        <text>carboxynorspermidine + H(+) = norspermidine + CO2</text>
        <dbReference type="Rhea" id="RHEA:34099"/>
        <dbReference type="ChEBI" id="CHEBI:15378"/>
        <dbReference type="ChEBI" id="CHEBI:16526"/>
        <dbReference type="ChEBI" id="CHEBI:57920"/>
        <dbReference type="ChEBI" id="CHEBI:65070"/>
        <dbReference type="EC" id="4.1.1.96"/>
    </reaction>
</comment>
<keyword evidence="5" id="KW-0663">Pyridoxal phosphate</keyword>
<dbReference type="GO" id="GO:0045312">
    <property type="term" value="P:nor-spermidine biosynthetic process"/>
    <property type="evidence" value="ECO:0007669"/>
    <property type="project" value="InterPro"/>
</dbReference>
<evidence type="ECO:0000256" key="6">
    <source>
        <dbReference type="ARBA" id="ARBA00023066"/>
    </source>
</evidence>
<dbReference type="Gene3D" id="2.40.37.10">
    <property type="entry name" value="Lyase, Ornithine Decarboxylase, Chain A, domain 1"/>
    <property type="match status" value="1"/>
</dbReference>
<evidence type="ECO:0000256" key="9">
    <source>
        <dbReference type="ARBA" id="ARBA00047351"/>
    </source>
</evidence>
<dbReference type="PANTHER" id="PTHR43727:SF1">
    <property type="entry name" value="CARBOXYNORSPERMIDINE_CARBOXYSPERMIDINE DECARBOXYLASE"/>
    <property type="match status" value="1"/>
</dbReference>
<dbReference type="STRING" id="824.CGRAC_0518"/>
<dbReference type="InterPro" id="IPR022643">
    <property type="entry name" value="De-COase2_C"/>
</dbReference>
<evidence type="ECO:0000256" key="11">
    <source>
        <dbReference type="PIRSR" id="PIRSR038941-1"/>
    </source>
</evidence>
<dbReference type="SUPFAM" id="SSF50621">
    <property type="entry name" value="Alanine racemase C-terminal domain-like"/>
    <property type="match status" value="1"/>
</dbReference>
<evidence type="ECO:0000256" key="1">
    <source>
        <dbReference type="ARBA" id="ARBA00001933"/>
    </source>
</evidence>
<comment type="similarity">
    <text evidence="8">Belongs to the Orn/Lys/Arg decarboxylase class-II family. NspC subfamily.</text>
</comment>
<evidence type="ECO:0000256" key="10">
    <source>
        <dbReference type="ARBA" id="ARBA00047389"/>
    </source>
</evidence>
<protein>
    <recommendedName>
        <fullName evidence="3">Carboxynorspermidine/carboxyspermidine decarboxylase</fullName>
        <ecNumber evidence="2">4.1.1.96</ecNumber>
    </recommendedName>
</protein>
<comment type="cofactor">
    <cofactor evidence="1">
        <name>pyridoxal 5'-phosphate</name>
        <dbReference type="ChEBI" id="CHEBI:597326"/>
    </cofactor>
</comment>
<comment type="caution">
    <text evidence="13">The sequence shown here is derived from an EMBL/GenBank/DDBJ whole genome shotgun (WGS) entry which is preliminary data.</text>
</comment>
<dbReference type="Pfam" id="PF00278">
    <property type="entry name" value="Orn_DAP_Arg_deC"/>
    <property type="match status" value="1"/>
</dbReference>